<proteinExistence type="inferred from homology"/>
<dbReference type="AlphaFoldDB" id="A0A5P3VM26"/>
<evidence type="ECO:0000313" key="12">
    <source>
        <dbReference type="EMBL" id="QEZ47484.1"/>
    </source>
</evidence>
<dbReference type="Pfam" id="PF02472">
    <property type="entry name" value="ExbD"/>
    <property type="match status" value="1"/>
</dbReference>
<keyword evidence="5" id="KW-0132">Cell division</keyword>
<name>A0A5P3VM26_9BURK</name>
<dbReference type="PANTHER" id="PTHR30558:SF7">
    <property type="entry name" value="TOL-PAL SYSTEM PROTEIN TOLR"/>
    <property type="match status" value="1"/>
</dbReference>
<dbReference type="GO" id="GO:0022857">
    <property type="term" value="F:transmembrane transporter activity"/>
    <property type="evidence" value="ECO:0007669"/>
    <property type="project" value="InterPro"/>
</dbReference>
<keyword evidence="10" id="KW-0653">Protein transport</keyword>
<evidence type="ECO:0000256" key="10">
    <source>
        <dbReference type="RuleBase" id="RU003879"/>
    </source>
</evidence>
<keyword evidence="10" id="KW-0813">Transport</keyword>
<evidence type="ECO:0000256" key="6">
    <source>
        <dbReference type="ARBA" id="ARBA00022692"/>
    </source>
</evidence>
<dbReference type="RefSeq" id="WP_151072344.1">
    <property type="nucleotide sequence ID" value="NZ_CP032519.1"/>
</dbReference>
<dbReference type="EMBL" id="CP032519">
    <property type="protein sequence ID" value="QEZ47484.1"/>
    <property type="molecule type" value="Genomic_DNA"/>
</dbReference>
<dbReference type="Proteomes" id="UP000325743">
    <property type="component" value="Chromosome 2"/>
</dbReference>
<feature type="transmembrane region" description="Helical" evidence="11">
    <location>
        <begin position="20"/>
        <end position="41"/>
    </location>
</feature>
<keyword evidence="8 11" id="KW-0472">Membrane</keyword>
<dbReference type="GO" id="GO:0015031">
    <property type="term" value="P:protein transport"/>
    <property type="evidence" value="ECO:0007669"/>
    <property type="project" value="UniProtKB-KW"/>
</dbReference>
<keyword evidence="9" id="KW-0131">Cell cycle</keyword>
<reference evidence="12 13" key="1">
    <citation type="submission" date="2018-09" db="EMBL/GenBank/DDBJ databases">
        <title>Complete genome sequence of Cupriavidus oxalaticus T2, a bacterium capable of phenol tolerance and degradation.</title>
        <authorList>
            <person name="Yan J."/>
        </authorList>
    </citation>
    <scope>NUCLEOTIDE SEQUENCE [LARGE SCALE GENOMIC DNA]</scope>
    <source>
        <strain evidence="12 13">T2</strain>
    </source>
</reference>
<evidence type="ECO:0000256" key="11">
    <source>
        <dbReference type="SAM" id="Phobius"/>
    </source>
</evidence>
<evidence type="ECO:0000256" key="2">
    <source>
        <dbReference type="ARBA" id="ARBA00005811"/>
    </source>
</evidence>
<protein>
    <submittedName>
        <fullName evidence="12">Protein TolR</fullName>
    </submittedName>
</protein>
<evidence type="ECO:0000256" key="1">
    <source>
        <dbReference type="ARBA" id="ARBA00004162"/>
    </source>
</evidence>
<evidence type="ECO:0000256" key="9">
    <source>
        <dbReference type="ARBA" id="ARBA00023306"/>
    </source>
</evidence>
<keyword evidence="4" id="KW-0997">Cell inner membrane</keyword>
<dbReference type="Gene3D" id="3.30.420.270">
    <property type="match status" value="1"/>
</dbReference>
<evidence type="ECO:0000256" key="8">
    <source>
        <dbReference type="ARBA" id="ARBA00023136"/>
    </source>
</evidence>
<comment type="subcellular location">
    <subcellularLocation>
        <location evidence="1">Cell membrane</location>
        <topology evidence="1">Single-pass membrane protein</topology>
    </subcellularLocation>
    <subcellularLocation>
        <location evidence="10">Cell membrane</location>
        <topology evidence="10">Single-pass type II membrane protein</topology>
    </subcellularLocation>
</comment>
<dbReference type="NCBIfam" id="TIGR02801">
    <property type="entry name" value="tolR"/>
    <property type="match status" value="1"/>
</dbReference>
<evidence type="ECO:0000256" key="3">
    <source>
        <dbReference type="ARBA" id="ARBA00022475"/>
    </source>
</evidence>
<comment type="similarity">
    <text evidence="2 10">Belongs to the ExbD/TolR family.</text>
</comment>
<accession>A0A5P3VM26</accession>
<evidence type="ECO:0000256" key="7">
    <source>
        <dbReference type="ARBA" id="ARBA00022989"/>
    </source>
</evidence>
<dbReference type="InterPro" id="IPR003400">
    <property type="entry name" value="ExbD"/>
</dbReference>
<evidence type="ECO:0000313" key="13">
    <source>
        <dbReference type="Proteomes" id="UP000325743"/>
    </source>
</evidence>
<sequence>MAAIQRRGGSRRRASADINVVPYIDVMLVLLVIFMVAAPIVSPATVDLPTVADATPQQKAPPIVVTVHENGDLTARGQDSAGNAFERKLDKQGLLDFVHQRQNENPDQPVVIAADRSVKYEAVLDVMSVLKADGVKRVGLMVKSKTS</sequence>
<dbReference type="GO" id="GO:0005886">
    <property type="term" value="C:plasma membrane"/>
    <property type="evidence" value="ECO:0007669"/>
    <property type="project" value="UniProtKB-SubCell"/>
</dbReference>
<dbReference type="InterPro" id="IPR014168">
    <property type="entry name" value="Tol-Pal_TolR"/>
</dbReference>
<dbReference type="GO" id="GO:0051301">
    <property type="term" value="P:cell division"/>
    <property type="evidence" value="ECO:0007669"/>
    <property type="project" value="UniProtKB-KW"/>
</dbReference>
<gene>
    <name evidence="12" type="primary">tolR</name>
    <name evidence="12" type="ORF">D2917_25505</name>
</gene>
<keyword evidence="7 11" id="KW-1133">Transmembrane helix</keyword>
<keyword evidence="3" id="KW-1003">Cell membrane</keyword>
<keyword evidence="6 10" id="KW-0812">Transmembrane</keyword>
<organism evidence="12 13">
    <name type="scientific">Cupriavidus oxalaticus</name>
    <dbReference type="NCBI Taxonomy" id="96344"/>
    <lineage>
        <taxon>Bacteria</taxon>
        <taxon>Pseudomonadati</taxon>
        <taxon>Pseudomonadota</taxon>
        <taxon>Betaproteobacteria</taxon>
        <taxon>Burkholderiales</taxon>
        <taxon>Burkholderiaceae</taxon>
        <taxon>Cupriavidus</taxon>
    </lineage>
</organism>
<evidence type="ECO:0000256" key="4">
    <source>
        <dbReference type="ARBA" id="ARBA00022519"/>
    </source>
</evidence>
<dbReference type="PANTHER" id="PTHR30558">
    <property type="entry name" value="EXBD MEMBRANE COMPONENT OF PMF-DRIVEN MACROMOLECULE IMPORT SYSTEM"/>
    <property type="match status" value="1"/>
</dbReference>
<evidence type="ECO:0000256" key="5">
    <source>
        <dbReference type="ARBA" id="ARBA00022618"/>
    </source>
</evidence>